<dbReference type="OrthoDB" id="5065855at2759"/>
<keyword evidence="2" id="KW-0645">Protease</keyword>
<dbReference type="PANTHER" id="PTHR46468:SF1">
    <property type="entry name" value="SENTRIN-SPECIFIC PROTEASE 8"/>
    <property type="match status" value="1"/>
</dbReference>
<dbReference type="Proteomes" id="UP000291116">
    <property type="component" value="Unassembled WGS sequence"/>
</dbReference>
<dbReference type="PANTHER" id="PTHR46468">
    <property type="entry name" value="SENTRIN-SPECIFIC PROTEASE 8"/>
    <property type="match status" value="1"/>
</dbReference>
<evidence type="ECO:0000256" key="4">
    <source>
        <dbReference type="ARBA" id="ARBA00022807"/>
    </source>
</evidence>
<organism evidence="6 7">
    <name type="scientific">Pseudo-nitzschia multistriata</name>
    <dbReference type="NCBI Taxonomy" id="183589"/>
    <lineage>
        <taxon>Eukaryota</taxon>
        <taxon>Sar</taxon>
        <taxon>Stramenopiles</taxon>
        <taxon>Ochrophyta</taxon>
        <taxon>Bacillariophyta</taxon>
        <taxon>Bacillariophyceae</taxon>
        <taxon>Bacillariophycidae</taxon>
        <taxon>Bacillariales</taxon>
        <taxon>Bacillariaceae</taxon>
        <taxon>Pseudo-nitzschia</taxon>
    </lineage>
</organism>
<evidence type="ECO:0000256" key="1">
    <source>
        <dbReference type="ARBA" id="ARBA00005234"/>
    </source>
</evidence>
<evidence type="ECO:0000313" key="7">
    <source>
        <dbReference type="Proteomes" id="UP000291116"/>
    </source>
</evidence>
<name>A0A448YYN0_9STRA</name>
<dbReference type="AlphaFoldDB" id="A0A448YYN0"/>
<gene>
    <name evidence="6" type="ORF">PSNMU_V1.4_AUG-EV-PASAV3_0016340</name>
</gene>
<keyword evidence="3" id="KW-0378">Hydrolase</keyword>
<accession>A0A448YYN0</accession>
<dbReference type="GO" id="GO:0008234">
    <property type="term" value="F:cysteine-type peptidase activity"/>
    <property type="evidence" value="ECO:0007669"/>
    <property type="project" value="UniProtKB-KW"/>
</dbReference>
<proteinExistence type="inferred from homology"/>
<dbReference type="InterPro" id="IPR038765">
    <property type="entry name" value="Papain-like_cys_pep_sf"/>
</dbReference>
<comment type="similarity">
    <text evidence="1">Belongs to the peptidase C48 family.</text>
</comment>
<evidence type="ECO:0000259" key="5">
    <source>
        <dbReference type="PROSITE" id="PS50600"/>
    </source>
</evidence>
<dbReference type="GO" id="GO:0006508">
    <property type="term" value="P:proteolysis"/>
    <property type="evidence" value="ECO:0007669"/>
    <property type="project" value="UniProtKB-KW"/>
</dbReference>
<dbReference type="InterPro" id="IPR003653">
    <property type="entry name" value="Peptidase_C48_C"/>
</dbReference>
<reference evidence="6 7" key="1">
    <citation type="submission" date="2019-01" db="EMBL/GenBank/DDBJ databases">
        <authorList>
            <person name="Ferrante I. M."/>
        </authorList>
    </citation>
    <scope>NUCLEOTIDE SEQUENCE [LARGE SCALE GENOMIC DNA]</scope>
    <source>
        <strain evidence="6 7">B856</strain>
    </source>
</reference>
<dbReference type="EMBL" id="CAACVS010000043">
    <property type="protein sequence ID" value="VEU34913.1"/>
    <property type="molecule type" value="Genomic_DNA"/>
</dbReference>
<feature type="domain" description="Ubiquitin-like protease family profile" evidence="5">
    <location>
        <begin position="29"/>
        <end position="280"/>
    </location>
</feature>
<protein>
    <recommendedName>
        <fullName evidence="5">Ubiquitin-like protease family profile domain-containing protein</fullName>
    </recommendedName>
</protein>
<dbReference type="InterPro" id="IPR044613">
    <property type="entry name" value="Nep1/2-like"/>
</dbReference>
<evidence type="ECO:0000256" key="2">
    <source>
        <dbReference type="ARBA" id="ARBA00022670"/>
    </source>
</evidence>
<dbReference type="GO" id="GO:0000338">
    <property type="term" value="P:protein deneddylation"/>
    <property type="evidence" value="ECO:0007669"/>
    <property type="project" value="TreeGrafter"/>
</dbReference>
<dbReference type="Pfam" id="PF02902">
    <property type="entry name" value="Peptidase_C48"/>
    <property type="match status" value="1"/>
</dbReference>
<evidence type="ECO:0000313" key="6">
    <source>
        <dbReference type="EMBL" id="VEU34913.1"/>
    </source>
</evidence>
<dbReference type="PROSITE" id="PS50600">
    <property type="entry name" value="ULP_PROTEASE"/>
    <property type="match status" value="1"/>
</dbReference>
<sequence>MTSSSPLEPKSLTKLEFEDDEQILNYHDALIYGSDLRLFETRTEWLNDSCIHFVFCLLQQERQEKRGNPPSPSFLFMDPSVVSFWMHQCVDPDEIEDFVANTNFPGRVPGTQTNNDSSESGGLIFVAVNDTMSTSSCHSSANSWRTPNSGSHWSLLVAEVFVGDGLREHDCSNSKDSTDNRSDGVSASTAATSTIELSFWHFDSIRNSGNMQAAEDIARKMRMNVYPGARVVTEQRTRTQNPTGSPADATGAQLVRAAETPQQQNGYDCGVHVLGSARIVAARYHGRCHSASPETKTPVGLSKKQRPSTTRCTLEELEDFLREEIGKKNNSQEFCAKLRAETSFEIRKIAFTRKER</sequence>
<keyword evidence="4" id="KW-0788">Thiol protease</keyword>
<dbReference type="GO" id="GO:0019784">
    <property type="term" value="F:deNEDDylase activity"/>
    <property type="evidence" value="ECO:0007669"/>
    <property type="project" value="InterPro"/>
</dbReference>
<dbReference type="SUPFAM" id="SSF54001">
    <property type="entry name" value="Cysteine proteinases"/>
    <property type="match status" value="1"/>
</dbReference>
<keyword evidence="7" id="KW-1185">Reference proteome</keyword>
<dbReference type="Gene3D" id="3.40.395.10">
    <property type="entry name" value="Adenoviral Proteinase, Chain A"/>
    <property type="match status" value="1"/>
</dbReference>
<evidence type="ECO:0000256" key="3">
    <source>
        <dbReference type="ARBA" id="ARBA00022801"/>
    </source>
</evidence>